<dbReference type="EMBL" id="BPLR01012431">
    <property type="protein sequence ID" value="GIY53928.1"/>
    <property type="molecule type" value="Genomic_DNA"/>
</dbReference>
<dbReference type="AlphaFoldDB" id="A0AAV4U844"/>
<keyword evidence="2" id="KW-1185">Reference proteome</keyword>
<accession>A0AAV4U844</accession>
<reference evidence="1 2" key="1">
    <citation type="submission" date="2021-06" db="EMBL/GenBank/DDBJ databases">
        <title>Caerostris extrusa draft genome.</title>
        <authorList>
            <person name="Kono N."/>
            <person name="Arakawa K."/>
        </authorList>
    </citation>
    <scope>NUCLEOTIDE SEQUENCE [LARGE SCALE GENOMIC DNA]</scope>
</reference>
<gene>
    <name evidence="1" type="ORF">CEXT_239111</name>
</gene>
<sequence length="91" mass="10422">MVRLWFTEQCLRFCKPKALLNVNTGIETAAILCGGRHKRERSSVSLPGTRRSHVPFCSERMQEKAPRCFPRACLFFLSGRAYFVSPVFNLV</sequence>
<protein>
    <submittedName>
        <fullName evidence="1">Uncharacterized protein</fullName>
    </submittedName>
</protein>
<evidence type="ECO:0000313" key="1">
    <source>
        <dbReference type="EMBL" id="GIY53928.1"/>
    </source>
</evidence>
<evidence type="ECO:0000313" key="2">
    <source>
        <dbReference type="Proteomes" id="UP001054945"/>
    </source>
</evidence>
<proteinExistence type="predicted"/>
<dbReference type="Proteomes" id="UP001054945">
    <property type="component" value="Unassembled WGS sequence"/>
</dbReference>
<organism evidence="1 2">
    <name type="scientific">Caerostris extrusa</name>
    <name type="common">Bark spider</name>
    <name type="synonym">Caerostris bankana</name>
    <dbReference type="NCBI Taxonomy" id="172846"/>
    <lineage>
        <taxon>Eukaryota</taxon>
        <taxon>Metazoa</taxon>
        <taxon>Ecdysozoa</taxon>
        <taxon>Arthropoda</taxon>
        <taxon>Chelicerata</taxon>
        <taxon>Arachnida</taxon>
        <taxon>Araneae</taxon>
        <taxon>Araneomorphae</taxon>
        <taxon>Entelegynae</taxon>
        <taxon>Araneoidea</taxon>
        <taxon>Araneidae</taxon>
        <taxon>Caerostris</taxon>
    </lineage>
</organism>
<comment type="caution">
    <text evidence="1">The sequence shown here is derived from an EMBL/GenBank/DDBJ whole genome shotgun (WGS) entry which is preliminary data.</text>
</comment>
<name>A0AAV4U844_CAEEX</name>